<protein>
    <recommendedName>
        <fullName evidence="2">beta-fructofuranosidase</fullName>
        <ecNumber evidence="2">3.2.1.26</ecNumber>
    </recommendedName>
</protein>
<dbReference type="SUPFAM" id="SSF49899">
    <property type="entry name" value="Concanavalin A-like lectins/glucanases"/>
    <property type="match status" value="1"/>
</dbReference>
<dbReference type="CDD" id="cd08996">
    <property type="entry name" value="GH32_FFase"/>
    <property type="match status" value="1"/>
</dbReference>
<dbReference type="PANTHER" id="PTHR43101">
    <property type="entry name" value="BETA-FRUCTOSIDASE"/>
    <property type="match status" value="1"/>
</dbReference>
<dbReference type="STRING" id="121292.AU252_15870"/>
<dbReference type="Pfam" id="PF00251">
    <property type="entry name" value="Glyco_hydro_32N"/>
    <property type="match status" value="1"/>
</dbReference>
<dbReference type="SUPFAM" id="SSF75005">
    <property type="entry name" value="Arabinanase/levansucrase/invertase"/>
    <property type="match status" value="1"/>
</dbReference>
<dbReference type="InterPro" id="IPR001362">
    <property type="entry name" value="Glyco_hydro_32"/>
</dbReference>
<dbReference type="EMBL" id="CP013747">
    <property type="protein sequence ID" value="ALV42443.1"/>
    <property type="molecule type" value="Genomic_DNA"/>
</dbReference>
<evidence type="ECO:0000256" key="1">
    <source>
        <dbReference type="ARBA" id="ARBA00009902"/>
    </source>
</evidence>
<evidence type="ECO:0000259" key="5">
    <source>
        <dbReference type="Pfam" id="PF00251"/>
    </source>
</evidence>
<dbReference type="RefSeq" id="WP_058931560.1">
    <property type="nucleotide sequence ID" value="NZ_CP013747.1"/>
</dbReference>
<evidence type="ECO:0000256" key="3">
    <source>
        <dbReference type="ARBA" id="ARBA00022801"/>
    </source>
</evidence>
<proteinExistence type="inferred from homology"/>
<feature type="domain" description="Glycosyl hydrolase family 32 N-terminal" evidence="5">
    <location>
        <begin position="27"/>
        <end position="376"/>
    </location>
</feature>
<keyword evidence="4" id="KW-0326">Glycosidase</keyword>
<organism evidence="6">
    <name type="scientific">Pseudarthrobacter sulfonivorans</name>
    <dbReference type="NCBI Taxonomy" id="121292"/>
    <lineage>
        <taxon>Bacteria</taxon>
        <taxon>Bacillati</taxon>
        <taxon>Actinomycetota</taxon>
        <taxon>Actinomycetes</taxon>
        <taxon>Micrococcales</taxon>
        <taxon>Micrococcaceae</taxon>
        <taxon>Pseudarthrobacter</taxon>
    </lineage>
</organism>
<evidence type="ECO:0000256" key="2">
    <source>
        <dbReference type="ARBA" id="ARBA00012758"/>
    </source>
</evidence>
<evidence type="ECO:0000313" key="7">
    <source>
        <dbReference type="Proteomes" id="UP000065151"/>
    </source>
</evidence>
<dbReference type="GO" id="GO:0005975">
    <property type="term" value="P:carbohydrate metabolic process"/>
    <property type="evidence" value="ECO:0007669"/>
    <property type="project" value="InterPro"/>
</dbReference>
<dbReference type="Gene3D" id="2.115.10.20">
    <property type="entry name" value="Glycosyl hydrolase domain, family 43"/>
    <property type="match status" value="1"/>
</dbReference>
<dbReference type="PANTHER" id="PTHR43101:SF1">
    <property type="entry name" value="BETA-FRUCTOSIDASE"/>
    <property type="match status" value="1"/>
</dbReference>
<dbReference type="AlphaFoldDB" id="A0A0U3QLP3"/>
<dbReference type="InterPro" id="IPR013320">
    <property type="entry name" value="ConA-like_dom_sf"/>
</dbReference>
<dbReference type="PROSITE" id="PS00609">
    <property type="entry name" value="GLYCOSYL_HYDROL_F32"/>
    <property type="match status" value="1"/>
</dbReference>
<dbReference type="InterPro" id="IPR023296">
    <property type="entry name" value="Glyco_hydro_beta-prop_sf"/>
</dbReference>
<dbReference type="InterPro" id="IPR013148">
    <property type="entry name" value="Glyco_hydro_32_N"/>
</dbReference>
<evidence type="ECO:0000256" key="4">
    <source>
        <dbReference type="ARBA" id="ARBA00023295"/>
    </source>
</evidence>
<name>A0A0U3QLP3_9MICC</name>
<keyword evidence="3 6" id="KW-0378">Hydrolase</keyword>
<dbReference type="EC" id="3.2.1.26" evidence="2"/>
<evidence type="ECO:0000313" key="6">
    <source>
        <dbReference type="EMBL" id="ALV42443.1"/>
    </source>
</evidence>
<dbReference type="Proteomes" id="UP000065151">
    <property type="component" value="Chromosome"/>
</dbReference>
<accession>A0A0U3QLP3</accession>
<reference evidence="6 7" key="1">
    <citation type="submission" date="2015-12" db="EMBL/GenBank/DDBJ databases">
        <authorList>
            <person name="Shamseldin A."/>
            <person name="Moawad H."/>
            <person name="Abd El-Rahim W.M."/>
            <person name="Sadowsky M.J."/>
        </authorList>
    </citation>
    <scope>NUCLEOTIDE SEQUENCE [LARGE SCALE GENOMIC DNA]</scope>
    <source>
        <strain evidence="6 7">Ar51</strain>
    </source>
</reference>
<comment type="similarity">
    <text evidence="1">Belongs to the glycosyl hydrolase 32 family.</text>
</comment>
<dbReference type="InterPro" id="IPR018053">
    <property type="entry name" value="Glyco_hydro_32_AS"/>
</dbReference>
<gene>
    <name evidence="6" type="ORF">AU252_15870</name>
</gene>
<dbReference type="InterPro" id="IPR051214">
    <property type="entry name" value="GH32_Enzymes"/>
</dbReference>
<dbReference type="KEGG" id="psul:AU252_15870"/>
<sequence length="500" mass="52288">MSSPDLAAADFARLAAAHPDAAFPHFHPRPAQGWINDPNGVSHVNGRYHVFFQYNPASARHHKIAWGHLSSADLVRWEEHPVALRPQDGGPDEYGCWTGVVTDDGGVPTAAYSGVRGDGGHSQVVISRGSTDLVSWIQDGHVAASMPADPMVTAVRDPFIFRFNGKRYAMQGAGLASGHAALLLYTVEDLADWKYQGIWLTSENPVAATRTPAEIWECPQLVRVPAVSSAESLSGDDASSGDAWVMMFSLWLSGDDHEHANGVGHLIGSLAEDPATGLPVFSPETGGKSDLGRDFYAPQIMQLQDGAGAGTPGVPASSSALAALAEPKALLWGWANEGPGRDGRRGRSQAEIDAAGWAGVLTHPRLLSVVDGALAVAPAPEVDAYRGAQLAAQAAGSVELPAYAEAVVTARSGGPAALAADAVVELSLVADGSQEAGQVVFSGTLAAGEELRVFVDASLVEVYRSGSVATTLRAYPAPGERWVLRLPEGAAADVWQLAQP</sequence>
<dbReference type="SMART" id="SM00640">
    <property type="entry name" value="Glyco_32"/>
    <property type="match status" value="1"/>
</dbReference>
<dbReference type="GO" id="GO:0004564">
    <property type="term" value="F:beta-fructofuranosidase activity"/>
    <property type="evidence" value="ECO:0007669"/>
    <property type="project" value="UniProtKB-EC"/>
</dbReference>